<gene>
    <name evidence="2" type="ORF">OXX778_LOCUS7346</name>
</gene>
<accession>A0A813TZE3</accession>
<feature type="chain" id="PRO_5032533465" evidence="1">
    <location>
        <begin position="21"/>
        <end position="204"/>
    </location>
</feature>
<keyword evidence="1" id="KW-0732">Signal</keyword>
<proteinExistence type="predicted"/>
<dbReference type="Gene3D" id="2.80.10.50">
    <property type="match status" value="1"/>
</dbReference>
<dbReference type="Proteomes" id="UP000663879">
    <property type="component" value="Unassembled WGS sequence"/>
</dbReference>
<protein>
    <submittedName>
        <fullName evidence="2">Uncharacterized protein</fullName>
    </submittedName>
</protein>
<organism evidence="2 3">
    <name type="scientific">Brachionus calyciflorus</name>
    <dbReference type="NCBI Taxonomy" id="104777"/>
    <lineage>
        <taxon>Eukaryota</taxon>
        <taxon>Metazoa</taxon>
        <taxon>Spiralia</taxon>
        <taxon>Gnathifera</taxon>
        <taxon>Rotifera</taxon>
        <taxon>Eurotatoria</taxon>
        <taxon>Monogononta</taxon>
        <taxon>Pseudotrocha</taxon>
        <taxon>Ploima</taxon>
        <taxon>Brachionidae</taxon>
        <taxon>Brachionus</taxon>
    </lineage>
</organism>
<dbReference type="EMBL" id="CAJNOC010000930">
    <property type="protein sequence ID" value="CAF0818629.1"/>
    <property type="molecule type" value="Genomic_DNA"/>
</dbReference>
<evidence type="ECO:0000313" key="3">
    <source>
        <dbReference type="Proteomes" id="UP000663879"/>
    </source>
</evidence>
<comment type="caution">
    <text evidence="2">The sequence shown here is derived from an EMBL/GenBank/DDBJ whole genome shotgun (WGS) entry which is preliminary data.</text>
</comment>
<keyword evidence="3" id="KW-1185">Reference proteome</keyword>
<feature type="signal peptide" evidence="1">
    <location>
        <begin position="1"/>
        <end position="20"/>
    </location>
</feature>
<name>A0A813TZE3_9BILA</name>
<reference evidence="2" key="1">
    <citation type="submission" date="2021-02" db="EMBL/GenBank/DDBJ databases">
        <authorList>
            <person name="Nowell W R."/>
        </authorList>
    </citation>
    <scope>NUCLEOTIDE SEQUENCE</scope>
    <source>
        <strain evidence="2">Ploen Becks lab</strain>
    </source>
</reference>
<dbReference type="AlphaFoldDB" id="A0A813TZE3"/>
<evidence type="ECO:0000256" key="1">
    <source>
        <dbReference type="SAM" id="SignalP"/>
    </source>
</evidence>
<evidence type="ECO:0000313" key="2">
    <source>
        <dbReference type="EMBL" id="CAF0818629.1"/>
    </source>
</evidence>
<sequence length="204" mass="24300">MFKLLILGLIICLNLNSVKSSQLRCIIYNDEFKEYLYAHSSFFSFTKSKSLFSRKLYRSFRDFFSSNYRTDFESNKDDPKGIWIMEPVSDRKNVFYIKNVYYDEYLFGERVTGKGIFSHPNQRFANTAYIKSKDELDNTFMWRFEPQKENSNVYRIVCLAFGDNLYANKYRPQRKAERTVYLKNGNNEPQSLWSLSCQHGRALN</sequence>